<keyword evidence="1 3" id="KW-0732">Signal</keyword>
<dbReference type="CDD" id="cd01833">
    <property type="entry name" value="XynB_like"/>
    <property type="match status" value="1"/>
</dbReference>
<evidence type="ECO:0000256" key="1">
    <source>
        <dbReference type="ARBA" id="ARBA00022729"/>
    </source>
</evidence>
<dbReference type="GeneID" id="6006068"/>
<dbReference type="VEuPathDB" id="FungiDB:CC1G_08790"/>
<dbReference type="SUPFAM" id="SSF57180">
    <property type="entry name" value="Cellulose-binding domain"/>
    <property type="match status" value="1"/>
</dbReference>
<feature type="domain" description="CBM1" evidence="4">
    <location>
        <begin position="21"/>
        <end position="57"/>
    </location>
</feature>
<dbReference type="GO" id="GO:0005975">
    <property type="term" value="P:carbohydrate metabolic process"/>
    <property type="evidence" value="ECO:0007669"/>
    <property type="project" value="InterPro"/>
</dbReference>
<dbReference type="eggNOG" id="ENOG502SIJX">
    <property type="taxonomic scope" value="Eukaryota"/>
</dbReference>
<dbReference type="OMA" id="ITWGWIN"/>
<dbReference type="OrthoDB" id="2119228at2759"/>
<dbReference type="RefSeq" id="XP_001829635.1">
    <property type="nucleotide sequence ID" value="XM_001829583.1"/>
</dbReference>
<dbReference type="InterPro" id="IPR035971">
    <property type="entry name" value="CBD_sf"/>
</dbReference>
<dbReference type="InterPro" id="IPR000254">
    <property type="entry name" value="CBD"/>
</dbReference>
<dbReference type="GO" id="GO:0030248">
    <property type="term" value="F:cellulose binding"/>
    <property type="evidence" value="ECO:0007669"/>
    <property type="project" value="InterPro"/>
</dbReference>
<name>A8N440_COPC7</name>
<feature type="region of interest" description="Disordered" evidence="2">
    <location>
        <begin position="60"/>
        <end position="91"/>
    </location>
</feature>
<gene>
    <name evidence="5" type="ORF">CC1G_08790</name>
</gene>
<feature type="chain" id="PRO_5002724344" evidence="3">
    <location>
        <begin position="22"/>
        <end position="293"/>
    </location>
</feature>
<dbReference type="SMART" id="SM00236">
    <property type="entry name" value="fCBD"/>
    <property type="match status" value="1"/>
</dbReference>
<dbReference type="InterPro" id="IPR013830">
    <property type="entry name" value="SGNH_hydro"/>
</dbReference>
<dbReference type="AlphaFoldDB" id="A8N440"/>
<evidence type="ECO:0000313" key="5">
    <source>
        <dbReference type="EMBL" id="EAU92167.1"/>
    </source>
</evidence>
<evidence type="ECO:0000256" key="3">
    <source>
        <dbReference type="SAM" id="SignalP"/>
    </source>
</evidence>
<dbReference type="InterPro" id="IPR051532">
    <property type="entry name" value="Ester_Hydrolysis_Enzymes"/>
</dbReference>
<dbReference type="PANTHER" id="PTHR30383:SF5">
    <property type="entry name" value="SGNH HYDROLASE-TYPE ESTERASE DOMAIN-CONTAINING PROTEIN"/>
    <property type="match status" value="1"/>
</dbReference>
<feature type="signal peptide" evidence="3">
    <location>
        <begin position="1"/>
        <end position="21"/>
    </location>
</feature>
<dbReference type="PROSITE" id="PS51164">
    <property type="entry name" value="CBM1_2"/>
    <property type="match status" value="1"/>
</dbReference>
<organism evidence="5 6">
    <name type="scientific">Coprinopsis cinerea (strain Okayama-7 / 130 / ATCC MYA-4618 / FGSC 9003)</name>
    <name type="common">Inky cap fungus</name>
    <name type="synonym">Hormographiella aspergillata</name>
    <dbReference type="NCBI Taxonomy" id="240176"/>
    <lineage>
        <taxon>Eukaryota</taxon>
        <taxon>Fungi</taxon>
        <taxon>Dikarya</taxon>
        <taxon>Basidiomycota</taxon>
        <taxon>Agaricomycotina</taxon>
        <taxon>Agaricomycetes</taxon>
        <taxon>Agaricomycetidae</taxon>
        <taxon>Agaricales</taxon>
        <taxon>Agaricineae</taxon>
        <taxon>Psathyrellaceae</taxon>
        <taxon>Coprinopsis</taxon>
    </lineage>
</organism>
<dbReference type="Pfam" id="PF13472">
    <property type="entry name" value="Lipase_GDSL_2"/>
    <property type="match status" value="1"/>
</dbReference>
<dbReference type="PROSITE" id="PS00562">
    <property type="entry name" value="CBM1_1"/>
    <property type="match status" value="1"/>
</dbReference>
<feature type="compositionally biased region" description="Low complexity" evidence="2">
    <location>
        <begin position="71"/>
        <end position="83"/>
    </location>
</feature>
<proteinExistence type="predicted"/>
<evidence type="ECO:0000256" key="2">
    <source>
        <dbReference type="SAM" id="MobiDB-lite"/>
    </source>
</evidence>
<dbReference type="PANTHER" id="PTHR30383">
    <property type="entry name" value="THIOESTERASE 1/PROTEASE 1/LYSOPHOSPHOLIPASE L1"/>
    <property type="match status" value="1"/>
</dbReference>
<dbReference type="EMBL" id="AACS02000001">
    <property type="protein sequence ID" value="EAU92167.1"/>
    <property type="molecule type" value="Genomic_DNA"/>
</dbReference>
<evidence type="ECO:0000313" key="6">
    <source>
        <dbReference type="Proteomes" id="UP000001861"/>
    </source>
</evidence>
<dbReference type="InParanoid" id="A8N440"/>
<evidence type="ECO:0000259" key="4">
    <source>
        <dbReference type="PROSITE" id="PS51164"/>
    </source>
</evidence>
<accession>A8N440</accession>
<dbReference type="GO" id="GO:0004622">
    <property type="term" value="F:phosphatidylcholine lysophospholipase activity"/>
    <property type="evidence" value="ECO:0007669"/>
    <property type="project" value="TreeGrafter"/>
</dbReference>
<dbReference type="STRING" id="240176.A8N440"/>
<dbReference type="KEGG" id="cci:CC1G_08790"/>
<protein>
    <submittedName>
        <fullName evidence="5">Lipolytic enzyme</fullName>
    </submittedName>
</protein>
<sequence>MKASYLFSIVASTLLAPVALAQVPLYGQCGGNGWTGATTCVSGATCVKLNDWYSQCQAGAAPPVTNPPTTPTTSNPPVVVPTTPTNPPPPVQTGPIITLPLGDSITFGMGTNDGNAYRKYLKDRLLQDGITIDYIGTVKAGNMEDNDCQGHSGATIDQISGYANTALAQRPQVVLLKAGTNDMAQNRDLANAPNRLMALVDKILTASPNATVLVASLVPLSFGQANVNTYNTRIQQLVEQKAAQGQHVVFVSMAAVTNSDLADGVHPNANGYQKMATAWYNGWISAKQKGWIP</sequence>
<dbReference type="SUPFAM" id="SSF52266">
    <property type="entry name" value="SGNH hydrolase"/>
    <property type="match status" value="1"/>
</dbReference>
<dbReference type="InterPro" id="IPR036514">
    <property type="entry name" value="SGNH_hydro_sf"/>
</dbReference>
<reference evidence="5 6" key="1">
    <citation type="journal article" date="2010" name="Proc. Natl. Acad. Sci. U.S.A.">
        <title>Insights into evolution of multicellular fungi from the assembled chromosomes of the mushroom Coprinopsis cinerea (Coprinus cinereus).</title>
        <authorList>
            <person name="Stajich J.E."/>
            <person name="Wilke S.K."/>
            <person name="Ahren D."/>
            <person name="Au C.H."/>
            <person name="Birren B.W."/>
            <person name="Borodovsky M."/>
            <person name="Burns C."/>
            <person name="Canback B."/>
            <person name="Casselton L.A."/>
            <person name="Cheng C.K."/>
            <person name="Deng J."/>
            <person name="Dietrich F.S."/>
            <person name="Fargo D.C."/>
            <person name="Farman M.L."/>
            <person name="Gathman A.C."/>
            <person name="Goldberg J."/>
            <person name="Guigo R."/>
            <person name="Hoegger P.J."/>
            <person name="Hooker J.B."/>
            <person name="Huggins A."/>
            <person name="James T.Y."/>
            <person name="Kamada T."/>
            <person name="Kilaru S."/>
            <person name="Kodira C."/>
            <person name="Kues U."/>
            <person name="Kupfer D."/>
            <person name="Kwan H.S."/>
            <person name="Lomsadze A."/>
            <person name="Li W."/>
            <person name="Lilly W.W."/>
            <person name="Ma L.J."/>
            <person name="Mackey A.J."/>
            <person name="Manning G."/>
            <person name="Martin F."/>
            <person name="Muraguchi H."/>
            <person name="Natvig D.O."/>
            <person name="Palmerini H."/>
            <person name="Ramesh M.A."/>
            <person name="Rehmeyer C.J."/>
            <person name="Roe B.A."/>
            <person name="Shenoy N."/>
            <person name="Stanke M."/>
            <person name="Ter-Hovhannisyan V."/>
            <person name="Tunlid A."/>
            <person name="Velagapudi R."/>
            <person name="Vision T.J."/>
            <person name="Zeng Q."/>
            <person name="Zolan M.E."/>
            <person name="Pukkila P.J."/>
        </authorList>
    </citation>
    <scope>NUCLEOTIDE SEQUENCE [LARGE SCALE GENOMIC DNA]</scope>
    <source>
        <strain evidence="6">Okayama-7 / 130 / ATCC MYA-4618 / FGSC 9003</strain>
    </source>
</reference>
<dbReference type="Pfam" id="PF00734">
    <property type="entry name" value="CBM_1"/>
    <property type="match status" value="1"/>
</dbReference>
<dbReference type="GO" id="GO:0005576">
    <property type="term" value="C:extracellular region"/>
    <property type="evidence" value="ECO:0007669"/>
    <property type="project" value="InterPro"/>
</dbReference>
<dbReference type="Proteomes" id="UP000001861">
    <property type="component" value="Unassembled WGS sequence"/>
</dbReference>
<keyword evidence="6" id="KW-1185">Reference proteome</keyword>
<dbReference type="Gene3D" id="3.40.50.1110">
    <property type="entry name" value="SGNH hydrolase"/>
    <property type="match status" value="1"/>
</dbReference>
<comment type="caution">
    <text evidence="5">The sequence shown here is derived from an EMBL/GenBank/DDBJ whole genome shotgun (WGS) entry which is preliminary data.</text>
</comment>